<evidence type="ECO:0000256" key="2">
    <source>
        <dbReference type="SAM" id="Phobius"/>
    </source>
</evidence>
<keyword evidence="2" id="KW-1133">Transmembrane helix</keyword>
<feature type="transmembrane region" description="Helical" evidence="2">
    <location>
        <begin position="39"/>
        <end position="60"/>
    </location>
</feature>
<dbReference type="RefSeq" id="WP_197004781.1">
    <property type="nucleotide sequence ID" value="NZ_BONS01000017.1"/>
</dbReference>
<protein>
    <submittedName>
        <fullName evidence="3">Uncharacterized protein</fullName>
    </submittedName>
</protein>
<keyword evidence="4" id="KW-1185">Reference proteome</keyword>
<feature type="region of interest" description="Disordered" evidence="1">
    <location>
        <begin position="127"/>
        <end position="167"/>
    </location>
</feature>
<evidence type="ECO:0000313" key="4">
    <source>
        <dbReference type="Proteomes" id="UP000622552"/>
    </source>
</evidence>
<reference evidence="3" key="1">
    <citation type="submission" date="2020-11" db="EMBL/GenBank/DDBJ databases">
        <title>Sequencing the genomes of 1000 actinobacteria strains.</title>
        <authorList>
            <person name="Klenk H.-P."/>
        </authorList>
    </citation>
    <scope>NUCLEOTIDE SEQUENCE</scope>
    <source>
        <strain evidence="3">DSM 45356</strain>
    </source>
</reference>
<evidence type="ECO:0000256" key="1">
    <source>
        <dbReference type="SAM" id="MobiDB-lite"/>
    </source>
</evidence>
<organism evidence="3 4">
    <name type="scientific">Longispora fulva</name>
    <dbReference type="NCBI Taxonomy" id="619741"/>
    <lineage>
        <taxon>Bacteria</taxon>
        <taxon>Bacillati</taxon>
        <taxon>Actinomycetota</taxon>
        <taxon>Actinomycetes</taxon>
        <taxon>Micromonosporales</taxon>
        <taxon>Micromonosporaceae</taxon>
        <taxon>Longispora</taxon>
    </lineage>
</organism>
<name>A0A8J7KLH3_9ACTN</name>
<comment type="caution">
    <text evidence="3">The sequence shown here is derived from an EMBL/GenBank/DDBJ whole genome shotgun (WGS) entry which is preliminary data.</text>
</comment>
<feature type="compositionally biased region" description="Low complexity" evidence="1">
    <location>
        <begin position="129"/>
        <end position="144"/>
    </location>
</feature>
<keyword evidence="2" id="KW-0472">Membrane</keyword>
<proteinExistence type="predicted"/>
<dbReference type="EMBL" id="JADOUF010000001">
    <property type="protein sequence ID" value="MBG6137976.1"/>
    <property type="molecule type" value="Genomic_DNA"/>
</dbReference>
<gene>
    <name evidence="3" type="ORF">IW245_004170</name>
</gene>
<accession>A0A8J7KLH3</accession>
<evidence type="ECO:0000313" key="3">
    <source>
        <dbReference type="EMBL" id="MBG6137976.1"/>
    </source>
</evidence>
<dbReference type="Proteomes" id="UP000622552">
    <property type="component" value="Unassembled WGS sequence"/>
</dbReference>
<keyword evidence="2" id="KW-0812">Transmembrane</keyword>
<dbReference type="AlphaFoldDB" id="A0A8J7KLH3"/>
<sequence>MDMPVERELPGGRHDVLREYLMNELREAGPPPRRSIRRFALAGALAAVVGLVVTLGPAFLDGSAVTPAYAIDVRGDSVTVTLRHSGGRFDTARFEREMAAAGMPTRVVEIGPCGYTAGRVRQWMVKQHPPAAEPTAEPTAQRTAEPTEGHPGSRDTAPLKVTVGNGRDTTFEVTRGRQPVGQTLVMFLADAGFVGIDFETLPAGWRPCTALNR</sequence>